<dbReference type="CDD" id="cd02440">
    <property type="entry name" value="AdoMet_MTases"/>
    <property type="match status" value="1"/>
</dbReference>
<feature type="domain" description="CheR-type methyltransferase" evidence="6">
    <location>
        <begin position="4"/>
        <end position="279"/>
    </location>
</feature>
<proteinExistence type="predicted"/>
<evidence type="ECO:0000313" key="8">
    <source>
        <dbReference type="Proteomes" id="UP000738431"/>
    </source>
</evidence>
<keyword evidence="3" id="KW-0489">Methyltransferase</keyword>
<keyword evidence="5" id="KW-0949">S-adenosyl-L-methionine</keyword>
<dbReference type="RefSeq" id="WP_221029878.1">
    <property type="nucleotide sequence ID" value="NZ_CP139781.1"/>
</dbReference>
<name>A0ABZ1CDD7_9BACT</name>
<dbReference type="InterPro" id="IPR036804">
    <property type="entry name" value="CheR_N_sf"/>
</dbReference>
<protein>
    <recommendedName>
        <fullName evidence="2">protein-glutamate O-methyltransferase</fullName>
        <ecNumber evidence="2">2.1.1.80</ecNumber>
    </recommendedName>
</protein>
<evidence type="ECO:0000256" key="3">
    <source>
        <dbReference type="ARBA" id="ARBA00022603"/>
    </source>
</evidence>
<dbReference type="PRINTS" id="PR00996">
    <property type="entry name" value="CHERMTFRASE"/>
</dbReference>
<dbReference type="SMART" id="SM00138">
    <property type="entry name" value="MeTrc"/>
    <property type="match status" value="1"/>
</dbReference>
<evidence type="ECO:0000313" key="7">
    <source>
        <dbReference type="EMBL" id="WRQ89431.1"/>
    </source>
</evidence>
<evidence type="ECO:0000256" key="2">
    <source>
        <dbReference type="ARBA" id="ARBA00012534"/>
    </source>
</evidence>
<sequence length="279" mass="31107">MSTLAANLQPLSRENFLFMRDLLKKETAIVLADGKEYLVETRLATIATRHGFGSVNDLVAHLRTSFATGPGTPRAEVIDALTTNETLFFRDLAPFDALRDTIIPELATRSAGAPLSIWSAACSSGQEAYSLTMLMAEHHPTINYRIVGTDISSKVLDKAKSGTYLQHEINRGLPAKLLIKHFRQQAGAWIISEDLRRRVEFRYLNLIGAWTGLPKCDLILMRNVLIYFDVETRRDILRQARMLLRPGGYLSLGGAETTVQIDPAFTPVTVGRATFFRVN</sequence>
<keyword evidence="8" id="KW-1185">Reference proteome</keyword>
<dbReference type="EC" id="2.1.1.80" evidence="2"/>
<dbReference type="Pfam" id="PF03705">
    <property type="entry name" value="CheR_N"/>
    <property type="match status" value="1"/>
</dbReference>
<dbReference type="Pfam" id="PF01739">
    <property type="entry name" value="CheR"/>
    <property type="match status" value="1"/>
</dbReference>
<reference evidence="7 8" key="1">
    <citation type="submission" date="2023-12" db="EMBL/GenBank/DDBJ databases">
        <title>Description of an unclassified Opitutus bacterium of Verrucomicrobiota.</title>
        <authorList>
            <person name="Zhang D.-F."/>
        </authorList>
    </citation>
    <scope>NUCLEOTIDE SEQUENCE [LARGE SCALE GENOMIC DNA]</scope>
    <source>
        <strain evidence="7 8">WL0086</strain>
    </source>
</reference>
<gene>
    <name evidence="7" type="ORF">K1X11_008415</name>
</gene>
<dbReference type="InterPro" id="IPR022642">
    <property type="entry name" value="CheR_C"/>
</dbReference>
<dbReference type="InterPro" id="IPR000780">
    <property type="entry name" value="CheR_MeTrfase"/>
</dbReference>
<comment type="catalytic activity">
    <reaction evidence="1">
        <text>L-glutamyl-[protein] + S-adenosyl-L-methionine = [protein]-L-glutamate 5-O-methyl ester + S-adenosyl-L-homocysteine</text>
        <dbReference type="Rhea" id="RHEA:24452"/>
        <dbReference type="Rhea" id="RHEA-COMP:10208"/>
        <dbReference type="Rhea" id="RHEA-COMP:10311"/>
        <dbReference type="ChEBI" id="CHEBI:29973"/>
        <dbReference type="ChEBI" id="CHEBI:57856"/>
        <dbReference type="ChEBI" id="CHEBI:59789"/>
        <dbReference type="ChEBI" id="CHEBI:82795"/>
        <dbReference type="EC" id="2.1.1.80"/>
    </reaction>
</comment>
<dbReference type="InterPro" id="IPR022641">
    <property type="entry name" value="CheR_N"/>
</dbReference>
<dbReference type="PANTHER" id="PTHR24422">
    <property type="entry name" value="CHEMOTAXIS PROTEIN METHYLTRANSFERASE"/>
    <property type="match status" value="1"/>
</dbReference>
<dbReference type="Proteomes" id="UP000738431">
    <property type="component" value="Chromosome"/>
</dbReference>
<evidence type="ECO:0000256" key="1">
    <source>
        <dbReference type="ARBA" id="ARBA00001541"/>
    </source>
</evidence>
<dbReference type="SUPFAM" id="SSF47757">
    <property type="entry name" value="Chemotaxis receptor methyltransferase CheR, N-terminal domain"/>
    <property type="match status" value="1"/>
</dbReference>
<evidence type="ECO:0000256" key="5">
    <source>
        <dbReference type="ARBA" id="ARBA00022691"/>
    </source>
</evidence>
<organism evidence="7 8">
    <name type="scientific">Actomonas aquatica</name>
    <dbReference type="NCBI Taxonomy" id="2866162"/>
    <lineage>
        <taxon>Bacteria</taxon>
        <taxon>Pseudomonadati</taxon>
        <taxon>Verrucomicrobiota</taxon>
        <taxon>Opitutia</taxon>
        <taxon>Opitutales</taxon>
        <taxon>Opitutaceae</taxon>
        <taxon>Actomonas</taxon>
    </lineage>
</organism>
<accession>A0ABZ1CDD7</accession>
<evidence type="ECO:0000256" key="4">
    <source>
        <dbReference type="ARBA" id="ARBA00022679"/>
    </source>
</evidence>
<dbReference type="PROSITE" id="PS50123">
    <property type="entry name" value="CHER"/>
    <property type="match status" value="1"/>
</dbReference>
<keyword evidence="4" id="KW-0808">Transferase</keyword>
<dbReference type="PANTHER" id="PTHR24422:SF21">
    <property type="entry name" value="CHEMOTAXIS PROTEIN METHYLTRANSFERASE 1"/>
    <property type="match status" value="1"/>
</dbReference>
<dbReference type="InterPro" id="IPR029063">
    <property type="entry name" value="SAM-dependent_MTases_sf"/>
</dbReference>
<dbReference type="Gene3D" id="3.40.50.150">
    <property type="entry name" value="Vaccinia Virus protein VP39"/>
    <property type="match status" value="1"/>
</dbReference>
<dbReference type="EMBL" id="CP139781">
    <property type="protein sequence ID" value="WRQ89431.1"/>
    <property type="molecule type" value="Genomic_DNA"/>
</dbReference>
<dbReference type="SUPFAM" id="SSF53335">
    <property type="entry name" value="S-adenosyl-L-methionine-dependent methyltransferases"/>
    <property type="match status" value="1"/>
</dbReference>
<evidence type="ECO:0000259" key="6">
    <source>
        <dbReference type="PROSITE" id="PS50123"/>
    </source>
</evidence>
<dbReference type="InterPro" id="IPR050903">
    <property type="entry name" value="Bact_Chemotaxis_MeTrfase"/>
</dbReference>
<dbReference type="Gene3D" id="1.10.155.10">
    <property type="entry name" value="Chemotaxis receptor methyltransferase CheR, N-terminal domain"/>
    <property type="match status" value="1"/>
</dbReference>